<dbReference type="RefSeq" id="WP_160763736.1">
    <property type="nucleotide sequence ID" value="NZ_WUPT01000001.1"/>
</dbReference>
<proteinExistence type="predicted"/>
<protein>
    <submittedName>
        <fullName evidence="1">Uncharacterized protein</fullName>
    </submittedName>
</protein>
<dbReference type="EMBL" id="WUPT01000001">
    <property type="protein sequence ID" value="MXQ07888.1"/>
    <property type="molecule type" value="Genomic_DNA"/>
</dbReference>
<gene>
    <name evidence="1" type="ORF">GQ651_08520</name>
</gene>
<comment type="caution">
    <text evidence="1">The sequence shown here is derived from an EMBL/GenBank/DDBJ whole genome shotgun (WGS) entry which is preliminary data.</text>
</comment>
<dbReference type="Proteomes" id="UP000480350">
    <property type="component" value="Unassembled WGS sequence"/>
</dbReference>
<organism evidence="1 2">
    <name type="scientific">Kangsaoukella pontilimi</name>
    <dbReference type="NCBI Taxonomy" id="2691042"/>
    <lineage>
        <taxon>Bacteria</taxon>
        <taxon>Pseudomonadati</taxon>
        <taxon>Pseudomonadota</taxon>
        <taxon>Alphaproteobacteria</taxon>
        <taxon>Rhodobacterales</taxon>
        <taxon>Paracoccaceae</taxon>
        <taxon>Kangsaoukella</taxon>
    </lineage>
</organism>
<reference evidence="1 2" key="1">
    <citation type="submission" date="2019-12" db="EMBL/GenBank/DDBJ databases">
        <authorList>
            <person name="Lee S.D."/>
        </authorList>
    </citation>
    <scope>NUCLEOTIDE SEQUENCE [LARGE SCALE GENOMIC DNA]</scope>
    <source>
        <strain evidence="1 2">GH1-50</strain>
    </source>
</reference>
<name>A0A7C9IFX9_9RHOB</name>
<sequence>MNSLPTNEIGFFADRSYRIINEILASLSVEPNEASIDKDILLEVSEFFLRDIYRVDKQQRGSVSIAKWAGYWGFWIRKLKPVKMQTLEDDATYKTISIEDAVNINERVAFQFALEIVAGHRKYGGFQDHVYRNCSLAAAGECDGVDCFWKFALRYMNFEDEFFSNYITYSMRNRTFGPHHFALLLENIVFSSCRGLEEKDG</sequence>
<keyword evidence="2" id="KW-1185">Reference proteome</keyword>
<evidence type="ECO:0000313" key="2">
    <source>
        <dbReference type="Proteomes" id="UP000480350"/>
    </source>
</evidence>
<dbReference type="AlphaFoldDB" id="A0A7C9IFX9"/>
<evidence type="ECO:0000313" key="1">
    <source>
        <dbReference type="EMBL" id="MXQ07888.1"/>
    </source>
</evidence>
<reference evidence="1 2" key="2">
    <citation type="submission" date="2020-03" db="EMBL/GenBank/DDBJ databases">
        <title>Kangsaoukella pontilimi gen. nov., sp. nov., a new member of the family Rhodobacteraceae isolated from a tidal mudflat.</title>
        <authorList>
            <person name="Kim I.S."/>
        </authorList>
    </citation>
    <scope>NUCLEOTIDE SEQUENCE [LARGE SCALE GENOMIC DNA]</scope>
    <source>
        <strain evidence="1 2">GH1-50</strain>
    </source>
</reference>
<accession>A0A7C9IFX9</accession>